<reference evidence="3" key="1">
    <citation type="submission" date="2022-11" db="UniProtKB">
        <authorList>
            <consortium name="WormBaseParasite"/>
        </authorList>
    </citation>
    <scope>IDENTIFICATION</scope>
</reference>
<dbReference type="WBParaSite" id="nRc.2.0.1.t24170-RA">
    <property type="protein sequence ID" value="nRc.2.0.1.t24170-RA"/>
    <property type="gene ID" value="nRc.2.0.1.g24170"/>
</dbReference>
<sequence>MFHFCTVQKSFSNDEIFLAGKAVSPSSSSRNCGLAHFPSLTTSSDYVVDKIEEEFLVNSRRLPSTSSETACLLPSSPKIAGDNEFACSEKTPLQLLTASDLKMLDDLSDLAAKMSEAALTNERQRFNKIAAFDEETNSVVAAKLASKKSGDSDSTTPTAPFCENLSKEKRVEESLGADALNAYKSLVDEGLASAVNPLQLLRNNGATVVRSFQRNSNSASPTIVNFKSAKCPDSVAPPPIPPKFASTATTKKAKNPPPVPPKPISGSTNSPILPPKPVVINYTSIVDDQAKNLTSDDGKTILEGKEAEKLAYFPQFTAETVDKYELLNFVLAPLSSRSE</sequence>
<organism evidence="2 3">
    <name type="scientific">Romanomermis culicivorax</name>
    <name type="common">Nematode worm</name>
    <dbReference type="NCBI Taxonomy" id="13658"/>
    <lineage>
        <taxon>Eukaryota</taxon>
        <taxon>Metazoa</taxon>
        <taxon>Ecdysozoa</taxon>
        <taxon>Nematoda</taxon>
        <taxon>Enoplea</taxon>
        <taxon>Dorylaimia</taxon>
        <taxon>Mermithida</taxon>
        <taxon>Mermithoidea</taxon>
        <taxon>Mermithidae</taxon>
        <taxon>Romanomermis</taxon>
    </lineage>
</organism>
<evidence type="ECO:0000313" key="3">
    <source>
        <dbReference type="WBParaSite" id="nRc.2.0.1.t24170-RA"/>
    </source>
</evidence>
<evidence type="ECO:0000313" key="2">
    <source>
        <dbReference type="Proteomes" id="UP000887565"/>
    </source>
</evidence>
<proteinExistence type="predicted"/>
<protein>
    <submittedName>
        <fullName evidence="3">Uncharacterized protein</fullName>
    </submittedName>
</protein>
<feature type="region of interest" description="Disordered" evidence="1">
    <location>
        <begin position="235"/>
        <end position="272"/>
    </location>
</feature>
<name>A0A915JED4_ROMCU</name>
<keyword evidence="2" id="KW-1185">Reference proteome</keyword>
<accession>A0A915JED4</accession>
<dbReference type="AlphaFoldDB" id="A0A915JED4"/>
<dbReference type="Proteomes" id="UP000887565">
    <property type="component" value="Unplaced"/>
</dbReference>
<evidence type="ECO:0000256" key="1">
    <source>
        <dbReference type="SAM" id="MobiDB-lite"/>
    </source>
</evidence>